<dbReference type="GO" id="GO:0033214">
    <property type="term" value="P:siderophore-iron import into cell"/>
    <property type="evidence" value="ECO:0007669"/>
    <property type="project" value="TreeGrafter"/>
</dbReference>
<dbReference type="Pfam" id="PF01032">
    <property type="entry name" value="FecCD"/>
    <property type="match status" value="1"/>
</dbReference>
<evidence type="ECO:0000256" key="8">
    <source>
        <dbReference type="SAM" id="MobiDB-lite"/>
    </source>
</evidence>
<proteinExistence type="inferred from homology"/>
<keyword evidence="6 9" id="KW-1133">Transmembrane helix</keyword>
<feature type="compositionally biased region" description="Low complexity" evidence="8">
    <location>
        <begin position="1"/>
        <end position="10"/>
    </location>
</feature>
<accession>A0A1H6EY76</accession>
<evidence type="ECO:0000256" key="9">
    <source>
        <dbReference type="SAM" id="Phobius"/>
    </source>
</evidence>
<dbReference type="InterPro" id="IPR037294">
    <property type="entry name" value="ABC_BtuC-like"/>
</dbReference>
<keyword evidence="4" id="KW-1003">Cell membrane</keyword>
<organism evidence="10 11">
    <name type="scientific">Nonomuraea solani</name>
    <dbReference type="NCBI Taxonomy" id="1144553"/>
    <lineage>
        <taxon>Bacteria</taxon>
        <taxon>Bacillati</taxon>
        <taxon>Actinomycetota</taxon>
        <taxon>Actinomycetes</taxon>
        <taxon>Streptosporangiales</taxon>
        <taxon>Streptosporangiaceae</taxon>
        <taxon>Nonomuraea</taxon>
    </lineage>
</organism>
<evidence type="ECO:0000256" key="7">
    <source>
        <dbReference type="ARBA" id="ARBA00023136"/>
    </source>
</evidence>
<dbReference type="AlphaFoldDB" id="A0A1H6EY76"/>
<comment type="subcellular location">
    <subcellularLocation>
        <location evidence="1">Cell membrane</location>
        <topology evidence="1">Multi-pass membrane protein</topology>
    </subcellularLocation>
</comment>
<dbReference type="PANTHER" id="PTHR30472:SF24">
    <property type="entry name" value="FERRIC ENTEROBACTIN TRANSPORT SYSTEM PERMEASE PROTEIN FEPG"/>
    <property type="match status" value="1"/>
</dbReference>
<dbReference type="CDD" id="cd06550">
    <property type="entry name" value="TM_ABC_iron-siderophores_like"/>
    <property type="match status" value="1"/>
</dbReference>
<keyword evidence="3" id="KW-0813">Transport</keyword>
<evidence type="ECO:0000313" key="10">
    <source>
        <dbReference type="EMBL" id="SEH02031.1"/>
    </source>
</evidence>
<name>A0A1H6EY76_9ACTN</name>
<dbReference type="Proteomes" id="UP000236732">
    <property type="component" value="Unassembled WGS sequence"/>
</dbReference>
<dbReference type="PANTHER" id="PTHR30472">
    <property type="entry name" value="FERRIC ENTEROBACTIN TRANSPORT SYSTEM PERMEASE PROTEIN"/>
    <property type="match status" value="1"/>
</dbReference>
<gene>
    <name evidence="10" type="ORF">SAMN05444920_12387</name>
</gene>
<feature type="transmembrane region" description="Helical" evidence="9">
    <location>
        <begin position="131"/>
        <end position="149"/>
    </location>
</feature>
<reference evidence="10 11" key="1">
    <citation type="submission" date="2016-10" db="EMBL/GenBank/DDBJ databases">
        <authorList>
            <person name="de Groot N.N."/>
        </authorList>
    </citation>
    <scope>NUCLEOTIDE SEQUENCE [LARGE SCALE GENOMIC DNA]</scope>
    <source>
        <strain evidence="10 11">CGMCC 4.7037</strain>
    </source>
</reference>
<keyword evidence="5 9" id="KW-0812">Transmembrane</keyword>
<feature type="compositionally biased region" description="Low complexity" evidence="8">
    <location>
        <begin position="18"/>
        <end position="31"/>
    </location>
</feature>
<feature type="region of interest" description="Disordered" evidence="8">
    <location>
        <begin position="1"/>
        <end position="49"/>
    </location>
</feature>
<protein>
    <submittedName>
        <fullName evidence="10">Iron complex transport system permease protein</fullName>
    </submittedName>
</protein>
<evidence type="ECO:0000256" key="6">
    <source>
        <dbReference type="ARBA" id="ARBA00022989"/>
    </source>
</evidence>
<evidence type="ECO:0000256" key="3">
    <source>
        <dbReference type="ARBA" id="ARBA00022448"/>
    </source>
</evidence>
<feature type="transmembrane region" description="Helical" evidence="9">
    <location>
        <begin position="309"/>
        <end position="333"/>
    </location>
</feature>
<evidence type="ECO:0000313" key="11">
    <source>
        <dbReference type="Proteomes" id="UP000236732"/>
    </source>
</evidence>
<dbReference type="EMBL" id="FNVT01000023">
    <property type="protein sequence ID" value="SEH02031.1"/>
    <property type="molecule type" value="Genomic_DNA"/>
</dbReference>
<dbReference type="GO" id="GO:0005886">
    <property type="term" value="C:plasma membrane"/>
    <property type="evidence" value="ECO:0007669"/>
    <property type="project" value="UniProtKB-SubCell"/>
</dbReference>
<keyword evidence="7 9" id="KW-0472">Membrane</keyword>
<evidence type="ECO:0000256" key="5">
    <source>
        <dbReference type="ARBA" id="ARBA00022692"/>
    </source>
</evidence>
<dbReference type="InterPro" id="IPR000522">
    <property type="entry name" value="ABC_transptr_permease_BtuC"/>
</dbReference>
<evidence type="ECO:0000256" key="2">
    <source>
        <dbReference type="ARBA" id="ARBA00007935"/>
    </source>
</evidence>
<keyword evidence="11" id="KW-1185">Reference proteome</keyword>
<dbReference type="Gene3D" id="1.10.3470.10">
    <property type="entry name" value="ABC transporter involved in vitamin B12 uptake, BtuC"/>
    <property type="match status" value="1"/>
</dbReference>
<dbReference type="GO" id="GO:0022857">
    <property type="term" value="F:transmembrane transporter activity"/>
    <property type="evidence" value="ECO:0007669"/>
    <property type="project" value="InterPro"/>
</dbReference>
<feature type="transmembrane region" description="Helical" evidence="9">
    <location>
        <begin position="161"/>
        <end position="180"/>
    </location>
</feature>
<feature type="transmembrane region" description="Helical" evidence="9">
    <location>
        <begin position="259"/>
        <end position="279"/>
    </location>
</feature>
<feature type="transmembrane region" description="Helical" evidence="9">
    <location>
        <begin position="371"/>
        <end position="389"/>
    </location>
</feature>
<sequence length="395" mass="40726">MRSGAASGEASEPESRARAATAPPEALPEAPFGRTNREPVTFGGMNREPVTFGRTSRAIAFRLTMPPISGVLRPRVILVCLATAAAAFLAFCLGIGLGEIQLGLGEVVQSLLGTGDQGTAFVVQELRLPRALTGLLAGVAFGLSGALFQTMTRNPLASPDMIGVTQGAGVAVVAGLVLGVGSGLHLLGFAGAVAAALVTYLLAYRRGTTGGRIVLVGIGLSWICTSATEYLMVISGDFQAQQALGWLFGNLNGRTWDHVTPLAIALALLIPFTLLLNQWTRVLQLGDEVATVLGARVQTARLSMLMTGVALVAFGTAAAGPVAFVALAAPQIAQRLSQSASPPPLASGLTGAFLILTADLIARLLIPDVELPVGVVTGALGAPLLLWLLTRARRQ</sequence>
<dbReference type="SUPFAM" id="SSF81345">
    <property type="entry name" value="ABC transporter involved in vitamin B12 uptake, BtuC"/>
    <property type="match status" value="1"/>
</dbReference>
<evidence type="ECO:0000256" key="4">
    <source>
        <dbReference type="ARBA" id="ARBA00022475"/>
    </source>
</evidence>
<feature type="transmembrane region" description="Helical" evidence="9">
    <location>
        <begin position="345"/>
        <end position="365"/>
    </location>
</feature>
<feature type="transmembrane region" description="Helical" evidence="9">
    <location>
        <begin position="76"/>
        <end position="97"/>
    </location>
</feature>
<evidence type="ECO:0000256" key="1">
    <source>
        <dbReference type="ARBA" id="ARBA00004651"/>
    </source>
</evidence>
<comment type="similarity">
    <text evidence="2">Belongs to the binding-protein-dependent transport system permease family. FecCD subfamily.</text>
</comment>
<feature type="transmembrane region" description="Helical" evidence="9">
    <location>
        <begin position="186"/>
        <end position="203"/>
    </location>
</feature>